<evidence type="ECO:0000259" key="4">
    <source>
        <dbReference type="PROSITE" id="PS50995"/>
    </source>
</evidence>
<dbReference type="Gene3D" id="1.10.10.10">
    <property type="entry name" value="Winged helix-like DNA-binding domain superfamily/Winged helix DNA-binding domain"/>
    <property type="match status" value="1"/>
</dbReference>
<dbReference type="PANTHER" id="PTHR33164:SF64">
    <property type="entry name" value="TRANSCRIPTIONAL REGULATOR SLYA"/>
    <property type="match status" value="1"/>
</dbReference>
<evidence type="ECO:0000256" key="2">
    <source>
        <dbReference type="ARBA" id="ARBA00023125"/>
    </source>
</evidence>
<keyword evidence="6" id="KW-1185">Reference proteome</keyword>
<evidence type="ECO:0000256" key="1">
    <source>
        <dbReference type="ARBA" id="ARBA00023015"/>
    </source>
</evidence>
<dbReference type="PANTHER" id="PTHR33164">
    <property type="entry name" value="TRANSCRIPTIONAL REGULATOR, MARR FAMILY"/>
    <property type="match status" value="1"/>
</dbReference>
<dbReference type="InterPro" id="IPR000835">
    <property type="entry name" value="HTH_MarR-typ"/>
</dbReference>
<dbReference type="Pfam" id="PF12802">
    <property type="entry name" value="MarR_2"/>
    <property type="match status" value="1"/>
</dbReference>
<dbReference type="PRINTS" id="PR00598">
    <property type="entry name" value="HTHMARR"/>
</dbReference>
<protein>
    <submittedName>
        <fullName evidence="5">MarR family winged helix-turn-helix transcriptional regulator</fullName>
    </submittedName>
</protein>
<dbReference type="Proteomes" id="UP001595604">
    <property type="component" value="Unassembled WGS sequence"/>
</dbReference>
<organism evidence="5 6">
    <name type="scientific">Novosphingobium bradum</name>
    <dbReference type="NCBI Taxonomy" id="1737444"/>
    <lineage>
        <taxon>Bacteria</taxon>
        <taxon>Pseudomonadati</taxon>
        <taxon>Pseudomonadota</taxon>
        <taxon>Alphaproteobacteria</taxon>
        <taxon>Sphingomonadales</taxon>
        <taxon>Sphingomonadaceae</taxon>
        <taxon>Novosphingobium</taxon>
    </lineage>
</organism>
<dbReference type="InterPro" id="IPR036390">
    <property type="entry name" value="WH_DNA-bd_sf"/>
</dbReference>
<feature type="domain" description="HTH marR-type" evidence="4">
    <location>
        <begin position="17"/>
        <end position="146"/>
    </location>
</feature>
<gene>
    <name evidence="5" type="ORF">ACFOD9_13665</name>
</gene>
<dbReference type="InterPro" id="IPR039422">
    <property type="entry name" value="MarR/SlyA-like"/>
</dbReference>
<dbReference type="EMBL" id="JBHRTQ010000013">
    <property type="protein sequence ID" value="MFC3175304.1"/>
    <property type="molecule type" value="Genomic_DNA"/>
</dbReference>
<sequence>MSTGDRPGPTRPVQTNIAFLANDIGRLYRKRFDTTARALGVTGPQWRVLAALNFCPGITQAALAGLLDVEAITVGRMIDRLQKSGMVERRPAPADRRAWLLYITPAAESLLVELQKMAEALMAETLSNFAPEEFQQLVGLLNRLRDNLVPEAVPA</sequence>
<keyword evidence="2" id="KW-0238">DNA-binding</keyword>
<evidence type="ECO:0000313" key="5">
    <source>
        <dbReference type="EMBL" id="MFC3175304.1"/>
    </source>
</evidence>
<dbReference type="SMART" id="SM00347">
    <property type="entry name" value="HTH_MARR"/>
    <property type="match status" value="1"/>
</dbReference>
<name>A0ABV7IUR2_9SPHN</name>
<dbReference type="RefSeq" id="WP_379510683.1">
    <property type="nucleotide sequence ID" value="NZ_JBHRTQ010000013.1"/>
</dbReference>
<accession>A0ABV7IUR2</accession>
<dbReference type="SUPFAM" id="SSF46785">
    <property type="entry name" value="Winged helix' DNA-binding domain"/>
    <property type="match status" value="1"/>
</dbReference>
<keyword evidence="1" id="KW-0805">Transcription regulation</keyword>
<comment type="caution">
    <text evidence="5">The sequence shown here is derived from an EMBL/GenBank/DDBJ whole genome shotgun (WGS) entry which is preliminary data.</text>
</comment>
<evidence type="ECO:0000313" key="6">
    <source>
        <dbReference type="Proteomes" id="UP001595604"/>
    </source>
</evidence>
<dbReference type="InterPro" id="IPR036388">
    <property type="entry name" value="WH-like_DNA-bd_sf"/>
</dbReference>
<dbReference type="PROSITE" id="PS50995">
    <property type="entry name" value="HTH_MARR_2"/>
    <property type="match status" value="1"/>
</dbReference>
<proteinExistence type="predicted"/>
<reference evidence="6" key="1">
    <citation type="journal article" date="2019" name="Int. J. Syst. Evol. Microbiol.">
        <title>The Global Catalogue of Microorganisms (GCM) 10K type strain sequencing project: providing services to taxonomists for standard genome sequencing and annotation.</title>
        <authorList>
            <consortium name="The Broad Institute Genomics Platform"/>
            <consortium name="The Broad Institute Genome Sequencing Center for Infectious Disease"/>
            <person name="Wu L."/>
            <person name="Ma J."/>
        </authorList>
    </citation>
    <scope>NUCLEOTIDE SEQUENCE [LARGE SCALE GENOMIC DNA]</scope>
    <source>
        <strain evidence="6">KCTC 42984</strain>
    </source>
</reference>
<evidence type="ECO:0000256" key="3">
    <source>
        <dbReference type="ARBA" id="ARBA00023163"/>
    </source>
</evidence>
<keyword evidence="3" id="KW-0804">Transcription</keyword>